<dbReference type="InterPro" id="IPR023365">
    <property type="entry name" value="Sortase_dom-sf"/>
</dbReference>
<dbReference type="CDD" id="cd05827">
    <property type="entry name" value="Sortase_C"/>
    <property type="match status" value="1"/>
</dbReference>
<feature type="transmembrane region" description="Helical" evidence="3">
    <location>
        <begin position="249"/>
        <end position="274"/>
    </location>
</feature>
<evidence type="ECO:0000256" key="1">
    <source>
        <dbReference type="ARBA" id="ARBA00022801"/>
    </source>
</evidence>
<protein>
    <submittedName>
        <fullName evidence="5">Class C sortase</fullName>
    </submittedName>
</protein>
<evidence type="ECO:0000313" key="7">
    <source>
        <dbReference type="Proteomes" id="UP000374630"/>
    </source>
</evidence>
<dbReference type="InterPro" id="IPR005754">
    <property type="entry name" value="Sortase"/>
</dbReference>
<proteinExistence type="predicted"/>
<dbReference type="Gene3D" id="2.40.260.10">
    <property type="entry name" value="Sortase"/>
    <property type="match status" value="1"/>
</dbReference>
<keyword evidence="3" id="KW-0472">Membrane</keyword>
<dbReference type="NCBIfam" id="TIGR01076">
    <property type="entry name" value="sortase_fam"/>
    <property type="match status" value="1"/>
</dbReference>
<keyword evidence="3" id="KW-0812">Transmembrane</keyword>
<dbReference type="NCBIfam" id="NF033745">
    <property type="entry name" value="class_C_sortase"/>
    <property type="match status" value="1"/>
</dbReference>
<name>A0A5J5DXD5_9BIFI</name>
<dbReference type="OrthoDB" id="5242161at2"/>
<dbReference type="Pfam" id="PF04203">
    <property type="entry name" value="Sortase"/>
    <property type="match status" value="1"/>
</dbReference>
<dbReference type="SUPFAM" id="SSF63817">
    <property type="entry name" value="Sortase"/>
    <property type="match status" value="1"/>
</dbReference>
<keyword evidence="3" id="KW-1133">Transmembrane helix</keyword>
<evidence type="ECO:0000256" key="2">
    <source>
        <dbReference type="PIRSR" id="PIRSR605754-1"/>
    </source>
</evidence>
<dbReference type="EMBL" id="RZNZ01000022">
    <property type="protein sequence ID" value="KAA8816218.1"/>
    <property type="molecule type" value="Genomic_DNA"/>
</dbReference>
<reference evidence="6 7" key="1">
    <citation type="journal article" date="2019" name="Syst. Appl. Microbiol.">
        <title>Characterization of Bifidobacterium species in feaces of the Egyptian fruit bat: Description of B. vespertilionis sp. nov. and B. rousetti sp. nov.</title>
        <authorList>
            <person name="Modesto M."/>
            <person name="Satti M."/>
            <person name="Watanabe K."/>
            <person name="Puglisi E."/>
            <person name="Morelli L."/>
            <person name="Huang C.-H."/>
            <person name="Liou J.-S."/>
            <person name="Miyashita M."/>
            <person name="Tamura T."/>
            <person name="Saito S."/>
            <person name="Mori K."/>
            <person name="Huang L."/>
            <person name="Sciavilla P."/>
            <person name="Sandri C."/>
            <person name="Spiezio C."/>
            <person name="Vitali F."/>
            <person name="Cavalieri D."/>
            <person name="Perpetuini G."/>
            <person name="Tofalo R."/>
            <person name="Bonetti A."/>
            <person name="Arita M."/>
            <person name="Mattarelli P."/>
        </authorList>
    </citation>
    <scope>NUCLEOTIDE SEQUENCE [LARGE SCALE GENOMIC DNA]</scope>
    <source>
        <strain evidence="4 7">RST16</strain>
        <strain evidence="5 6">RST8</strain>
    </source>
</reference>
<dbReference type="InterPro" id="IPR042002">
    <property type="entry name" value="Sortase_C"/>
</dbReference>
<dbReference type="AlphaFoldDB" id="A0A5J5DXD5"/>
<organism evidence="5 6">
    <name type="scientific">Bifidobacterium vespertilionis</name>
    <dbReference type="NCBI Taxonomy" id="2562524"/>
    <lineage>
        <taxon>Bacteria</taxon>
        <taxon>Bacillati</taxon>
        <taxon>Actinomycetota</taxon>
        <taxon>Actinomycetes</taxon>
        <taxon>Bifidobacteriales</taxon>
        <taxon>Bifidobacteriaceae</taxon>
        <taxon>Bifidobacterium</taxon>
    </lineage>
</organism>
<comment type="caution">
    <text evidence="5">The sequence shown here is derived from an EMBL/GenBank/DDBJ whole genome shotgun (WGS) entry which is preliminary data.</text>
</comment>
<dbReference type="EMBL" id="RZOA01000026">
    <property type="protein sequence ID" value="KAA8821554.1"/>
    <property type="molecule type" value="Genomic_DNA"/>
</dbReference>
<evidence type="ECO:0000313" key="4">
    <source>
        <dbReference type="EMBL" id="KAA8816218.1"/>
    </source>
</evidence>
<accession>A0A5J5DXD5</accession>
<evidence type="ECO:0000313" key="5">
    <source>
        <dbReference type="EMBL" id="KAA8821554.1"/>
    </source>
</evidence>
<evidence type="ECO:0000313" key="6">
    <source>
        <dbReference type="Proteomes" id="UP000345527"/>
    </source>
</evidence>
<keyword evidence="7" id="KW-1185">Reference proteome</keyword>
<gene>
    <name evidence="5" type="ORF">EM848_10455</name>
    <name evidence="4" type="ORF">EMO90_11500</name>
</gene>
<feature type="active site" description="Proton donor/acceptor" evidence="2">
    <location>
        <position position="144"/>
    </location>
</feature>
<dbReference type="Proteomes" id="UP000374630">
    <property type="component" value="Unassembled WGS sequence"/>
</dbReference>
<dbReference type="Proteomes" id="UP000345527">
    <property type="component" value="Unassembled WGS sequence"/>
</dbReference>
<sequence length="289" mass="29975">MLPVMAAILLIMLGAGVALYPMAANFVAQRAQAAAIADYGNAVAHLGRDDLDEQWRLARAYNDSLAAGGGAGGRDGAGAAIGYGSVLNIDGSGVMGYLTIPRIGARLPIRHGTGETVLAEGAGHLEASALPVGGPGLHSVLTGHRGLPSAELFTRLDELERGDAFTVTVLNESHRYRVSDIQVVEPDDVAKLAAQPGRDLITLVTCTPYGINTHRLLVTGERDGDAAETNSAISGGVTVRRQADPVGVWLRRVGLAFAALAAVGSAAAVGALSISKKSQARKHNEHRIR</sequence>
<evidence type="ECO:0000256" key="3">
    <source>
        <dbReference type="SAM" id="Phobius"/>
    </source>
</evidence>
<dbReference type="GO" id="GO:0016787">
    <property type="term" value="F:hydrolase activity"/>
    <property type="evidence" value="ECO:0007669"/>
    <property type="project" value="UniProtKB-KW"/>
</dbReference>
<feature type="active site" description="Acyl-thioester intermediate" evidence="2">
    <location>
        <position position="206"/>
    </location>
</feature>
<keyword evidence="1" id="KW-0378">Hydrolase</keyword>